<accession>A0ABV6AUG0</accession>
<dbReference type="Gene3D" id="3.40.190.10">
    <property type="entry name" value="Periplasmic binding protein-like II"/>
    <property type="match status" value="2"/>
</dbReference>
<dbReference type="PRINTS" id="PR00039">
    <property type="entry name" value="HTHLYSR"/>
</dbReference>
<protein>
    <submittedName>
        <fullName evidence="6">LysR family transcriptional regulator</fullName>
    </submittedName>
</protein>
<dbReference type="SUPFAM" id="SSF46785">
    <property type="entry name" value="Winged helix' DNA-binding domain"/>
    <property type="match status" value="1"/>
</dbReference>
<dbReference type="Proteomes" id="UP001589733">
    <property type="component" value="Unassembled WGS sequence"/>
</dbReference>
<feature type="domain" description="HTH lysR-type" evidence="5">
    <location>
        <begin position="3"/>
        <end position="60"/>
    </location>
</feature>
<name>A0ABV6AUG0_9DEIO</name>
<dbReference type="Gene3D" id="1.10.10.10">
    <property type="entry name" value="Winged helix-like DNA-binding domain superfamily/Winged helix DNA-binding domain"/>
    <property type="match status" value="1"/>
</dbReference>
<dbReference type="EMBL" id="JBHLYR010000012">
    <property type="protein sequence ID" value="MFB9991075.1"/>
    <property type="molecule type" value="Genomic_DNA"/>
</dbReference>
<dbReference type="Pfam" id="PF03466">
    <property type="entry name" value="LysR_substrate"/>
    <property type="match status" value="1"/>
</dbReference>
<dbReference type="Pfam" id="PF00126">
    <property type="entry name" value="HTH_1"/>
    <property type="match status" value="1"/>
</dbReference>
<dbReference type="PROSITE" id="PS50931">
    <property type="entry name" value="HTH_LYSR"/>
    <property type="match status" value="1"/>
</dbReference>
<dbReference type="PANTHER" id="PTHR30346:SF0">
    <property type="entry name" value="HCA OPERON TRANSCRIPTIONAL ACTIVATOR HCAR"/>
    <property type="match status" value="1"/>
</dbReference>
<comment type="similarity">
    <text evidence="1">Belongs to the LysR transcriptional regulatory family.</text>
</comment>
<dbReference type="SUPFAM" id="SSF53850">
    <property type="entry name" value="Periplasmic binding protein-like II"/>
    <property type="match status" value="1"/>
</dbReference>
<evidence type="ECO:0000256" key="4">
    <source>
        <dbReference type="ARBA" id="ARBA00023163"/>
    </source>
</evidence>
<keyword evidence="7" id="KW-1185">Reference proteome</keyword>
<sequence>MQLELRQLRYFVTVAETLNFTRAAEQLLISQPALSQQIVRAEQQLGVQLLERDRRQVRLTPAGDELLIRARRLLQDHEELIRAVRRVAGVQDTLRVGYVESSNLPFIAPAVRAVQQAFPQVRVERLEVYSALQAQAVLERRIDVGIGGLPVEQAGLDSLLLMNTRWSVALPAAHALARLDAVPVAALRDVPLIVAPAHINPPLYQWLLGQCRRQGFEARIVFESTSMAGAMQLALEQVGFPVVCSSSALGRWPEMVVRPLADPEAATQVGAIWRSDGRSPLVRTFVRAAAKLQGVSPRAAAQLA</sequence>
<evidence type="ECO:0000256" key="1">
    <source>
        <dbReference type="ARBA" id="ARBA00009437"/>
    </source>
</evidence>
<reference evidence="6 7" key="1">
    <citation type="submission" date="2024-09" db="EMBL/GenBank/DDBJ databases">
        <authorList>
            <person name="Sun Q."/>
            <person name="Mori K."/>
        </authorList>
    </citation>
    <scope>NUCLEOTIDE SEQUENCE [LARGE SCALE GENOMIC DNA]</scope>
    <source>
        <strain evidence="6 7">JCM 13503</strain>
    </source>
</reference>
<gene>
    <name evidence="6" type="ORF">ACFFLM_03635</name>
</gene>
<organism evidence="6 7">
    <name type="scientific">Deinococcus oregonensis</name>
    <dbReference type="NCBI Taxonomy" id="1805970"/>
    <lineage>
        <taxon>Bacteria</taxon>
        <taxon>Thermotogati</taxon>
        <taxon>Deinococcota</taxon>
        <taxon>Deinococci</taxon>
        <taxon>Deinococcales</taxon>
        <taxon>Deinococcaceae</taxon>
        <taxon>Deinococcus</taxon>
    </lineage>
</organism>
<dbReference type="InterPro" id="IPR036390">
    <property type="entry name" value="WH_DNA-bd_sf"/>
</dbReference>
<keyword evidence="3" id="KW-0238">DNA-binding</keyword>
<dbReference type="RefSeq" id="WP_380005650.1">
    <property type="nucleotide sequence ID" value="NZ_JBHLYR010000012.1"/>
</dbReference>
<dbReference type="InterPro" id="IPR036388">
    <property type="entry name" value="WH-like_DNA-bd_sf"/>
</dbReference>
<keyword evidence="4" id="KW-0804">Transcription</keyword>
<dbReference type="InterPro" id="IPR000847">
    <property type="entry name" value="LysR_HTH_N"/>
</dbReference>
<dbReference type="PANTHER" id="PTHR30346">
    <property type="entry name" value="TRANSCRIPTIONAL DUAL REGULATOR HCAR-RELATED"/>
    <property type="match status" value="1"/>
</dbReference>
<evidence type="ECO:0000313" key="6">
    <source>
        <dbReference type="EMBL" id="MFB9991075.1"/>
    </source>
</evidence>
<proteinExistence type="inferred from homology"/>
<evidence type="ECO:0000256" key="2">
    <source>
        <dbReference type="ARBA" id="ARBA00023015"/>
    </source>
</evidence>
<evidence type="ECO:0000313" key="7">
    <source>
        <dbReference type="Proteomes" id="UP001589733"/>
    </source>
</evidence>
<evidence type="ECO:0000256" key="3">
    <source>
        <dbReference type="ARBA" id="ARBA00023125"/>
    </source>
</evidence>
<keyword evidence="2" id="KW-0805">Transcription regulation</keyword>
<comment type="caution">
    <text evidence="6">The sequence shown here is derived from an EMBL/GenBank/DDBJ whole genome shotgun (WGS) entry which is preliminary data.</text>
</comment>
<dbReference type="CDD" id="cd08414">
    <property type="entry name" value="PBP2_LTTR_aromatics_like"/>
    <property type="match status" value="1"/>
</dbReference>
<dbReference type="InterPro" id="IPR005119">
    <property type="entry name" value="LysR_subst-bd"/>
</dbReference>
<evidence type="ECO:0000259" key="5">
    <source>
        <dbReference type="PROSITE" id="PS50931"/>
    </source>
</evidence>